<gene>
    <name evidence="1" type="ORF">DFO65_10763</name>
</gene>
<dbReference type="SUPFAM" id="SSF53597">
    <property type="entry name" value="Dihydrofolate reductase-like"/>
    <property type="match status" value="1"/>
</dbReference>
<dbReference type="InterPro" id="IPR024072">
    <property type="entry name" value="DHFR-like_dom_sf"/>
</dbReference>
<keyword evidence="2" id="KW-1185">Reference proteome</keyword>
<dbReference type="AlphaFoldDB" id="A0A366IIQ8"/>
<dbReference type="Proteomes" id="UP000253509">
    <property type="component" value="Unassembled WGS sequence"/>
</dbReference>
<dbReference type="EMBL" id="QNSB01000007">
    <property type="protein sequence ID" value="RBP70745.1"/>
    <property type="molecule type" value="Genomic_DNA"/>
</dbReference>
<dbReference type="RefSeq" id="WP_113904548.1">
    <property type="nucleotide sequence ID" value="NZ_QNSB01000007.1"/>
</dbReference>
<name>A0A366IIQ8_9MICO</name>
<reference evidence="1 2" key="1">
    <citation type="submission" date="2018-06" db="EMBL/GenBank/DDBJ databases">
        <title>Freshwater and sediment microbial communities from various areas in North America, analyzing microbe dynamics in response to fracking.</title>
        <authorList>
            <person name="Lamendella R."/>
        </authorList>
    </citation>
    <scope>NUCLEOTIDE SEQUENCE [LARGE SCALE GENOMIC DNA]</scope>
    <source>
        <strain evidence="1 2">3b_TX</strain>
    </source>
</reference>
<evidence type="ECO:0000313" key="2">
    <source>
        <dbReference type="Proteomes" id="UP000253509"/>
    </source>
</evidence>
<evidence type="ECO:0000313" key="1">
    <source>
        <dbReference type="EMBL" id="RBP70745.1"/>
    </source>
</evidence>
<dbReference type="Gene3D" id="3.40.430.10">
    <property type="entry name" value="Dihydrofolate Reductase, subunit A"/>
    <property type="match status" value="1"/>
</dbReference>
<accession>A0A366IIQ8</accession>
<comment type="caution">
    <text evidence="1">The sequence shown here is derived from an EMBL/GenBank/DDBJ whole genome shotgun (WGS) entry which is preliminary data.</text>
</comment>
<protein>
    <submittedName>
        <fullName evidence="1">Riboflavin biosynthesis pyrimidine reductase</fullName>
    </submittedName>
</protein>
<organism evidence="1 2">
    <name type="scientific">Brevibacterium celere</name>
    <dbReference type="NCBI Taxonomy" id="225845"/>
    <lineage>
        <taxon>Bacteria</taxon>
        <taxon>Bacillati</taxon>
        <taxon>Actinomycetota</taxon>
        <taxon>Actinomycetes</taxon>
        <taxon>Micrococcales</taxon>
        <taxon>Brevibacteriaceae</taxon>
        <taxon>Brevibacterium</taxon>
    </lineage>
</organism>
<sequence>MRALLISLVQSINGSYAQDDWSTGVSTAADFAYFRSLRRQAGAIVIDRRTALNPRLPVINAPGKALEDTPVHVLTGSDPSALADELATRGLDYRAHHFTPDTVAEVIAGLESRSETILCESGPNLAYRLLDAYPNAELHLSLSPLYIRNPGSHFSRLEADIPLVLQSVDSRDGQVFLRYRRA</sequence>
<proteinExistence type="predicted"/>